<name>A0ABQ9FXM4_TEGGR</name>
<reference evidence="5 6" key="1">
    <citation type="submission" date="2022-12" db="EMBL/GenBank/DDBJ databases">
        <title>Chromosome-level genome of Tegillarca granosa.</title>
        <authorList>
            <person name="Kim J."/>
        </authorList>
    </citation>
    <scope>NUCLEOTIDE SEQUENCE [LARGE SCALE GENOMIC DNA]</scope>
    <source>
        <strain evidence="5">Teg-2019</strain>
        <tissue evidence="5">Adductor muscle</tissue>
    </source>
</reference>
<dbReference type="InterPro" id="IPR002524">
    <property type="entry name" value="Cation_efflux"/>
</dbReference>
<keyword evidence="2" id="KW-0406">Ion transport</keyword>
<keyword evidence="2" id="KW-0862">Zinc</keyword>
<dbReference type="NCBIfam" id="TIGR01297">
    <property type="entry name" value="CDF"/>
    <property type="match status" value="1"/>
</dbReference>
<accession>A0ABQ9FXM4</accession>
<comment type="similarity">
    <text evidence="1">Belongs to the cation diffusion facilitator (CDF) transporter (TC 2.A.4) family. SLC30A subfamily.</text>
</comment>
<dbReference type="Pfam" id="PF16916">
    <property type="entry name" value="ZT_dimer"/>
    <property type="match status" value="1"/>
</dbReference>
<keyword evidence="3" id="KW-0472">Membrane</keyword>
<dbReference type="InterPro" id="IPR027470">
    <property type="entry name" value="Cation_efflux_CTD"/>
</dbReference>
<evidence type="ECO:0000259" key="4">
    <source>
        <dbReference type="Pfam" id="PF16916"/>
    </source>
</evidence>
<dbReference type="Proteomes" id="UP001217089">
    <property type="component" value="Unassembled WGS sequence"/>
</dbReference>
<evidence type="ECO:0000313" key="6">
    <source>
        <dbReference type="Proteomes" id="UP001217089"/>
    </source>
</evidence>
<evidence type="ECO:0000313" key="5">
    <source>
        <dbReference type="EMBL" id="KAJ8322012.1"/>
    </source>
</evidence>
<gene>
    <name evidence="5" type="ORF">KUTeg_000483</name>
</gene>
<proteinExistence type="inferred from homology"/>
<dbReference type="EMBL" id="JARBDR010000018">
    <property type="protein sequence ID" value="KAJ8322012.1"/>
    <property type="molecule type" value="Genomic_DNA"/>
</dbReference>
<evidence type="ECO:0000256" key="3">
    <source>
        <dbReference type="SAM" id="Phobius"/>
    </source>
</evidence>
<evidence type="ECO:0000256" key="1">
    <source>
        <dbReference type="ARBA" id="ARBA00008873"/>
    </source>
</evidence>
<keyword evidence="6" id="KW-1185">Reference proteome</keyword>
<dbReference type="InterPro" id="IPR050681">
    <property type="entry name" value="CDF/SLC30A"/>
</dbReference>
<comment type="caution">
    <text evidence="5">The sequence shown here is derived from an EMBL/GenBank/DDBJ whole genome shotgun (WGS) entry which is preliminary data.</text>
</comment>
<dbReference type="InterPro" id="IPR036837">
    <property type="entry name" value="Cation_efflux_CTD_sf"/>
</dbReference>
<dbReference type="PANTHER" id="PTHR11562:SF17">
    <property type="entry name" value="RE54080P-RELATED"/>
    <property type="match status" value="1"/>
</dbReference>
<protein>
    <recommendedName>
        <fullName evidence="4">Cation efflux protein cytoplasmic domain-containing protein</fullName>
    </recommendedName>
</protein>
<organism evidence="5 6">
    <name type="scientific">Tegillarca granosa</name>
    <name type="common">Malaysian cockle</name>
    <name type="synonym">Anadara granosa</name>
    <dbReference type="NCBI Taxonomy" id="220873"/>
    <lineage>
        <taxon>Eukaryota</taxon>
        <taxon>Metazoa</taxon>
        <taxon>Spiralia</taxon>
        <taxon>Lophotrochozoa</taxon>
        <taxon>Mollusca</taxon>
        <taxon>Bivalvia</taxon>
        <taxon>Autobranchia</taxon>
        <taxon>Pteriomorphia</taxon>
        <taxon>Arcoida</taxon>
        <taxon>Arcoidea</taxon>
        <taxon>Arcidae</taxon>
        <taxon>Tegillarca</taxon>
    </lineage>
</organism>
<keyword evidence="3" id="KW-0812">Transmembrane</keyword>
<dbReference type="SUPFAM" id="SSF160240">
    <property type="entry name" value="Cation efflux protein cytoplasmic domain-like"/>
    <property type="match status" value="1"/>
</dbReference>
<feature type="domain" description="Cation efflux protein cytoplasmic" evidence="4">
    <location>
        <begin position="47"/>
        <end position="122"/>
    </location>
</feature>
<sequence>MILVTGDIQPEYKLADPICTFLFSVIVLITTVSIMRDILVVLMEGTPRRIDFSEVSKSFYAVPGIKDIHNLRVWSLSLDKLALSVHIAVAKDVDPLKILKLCSIMIQRRFGITETTIQVEEYVDEMLDCTQCQDPPD</sequence>
<keyword evidence="2" id="KW-0864">Zinc transport</keyword>
<evidence type="ECO:0000256" key="2">
    <source>
        <dbReference type="ARBA" id="ARBA00022906"/>
    </source>
</evidence>
<dbReference type="PANTHER" id="PTHR11562">
    <property type="entry name" value="CATION EFFLUX PROTEIN/ ZINC TRANSPORTER"/>
    <property type="match status" value="1"/>
</dbReference>
<feature type="transmembrane region" description="Helical" evidence="3">
    <location>
        <begin position="20"/>
        <end position="42"/>
    </location>
</feature>
<keyword evidence="2" id="KW-0813">Transport</keyword>
<keyword evidence="3" id="KW-1133">Transmembrane helix</keyword>